<dbReference type="OrthoDB" id="9800855at2"/>
<evidence type="ECO:0000313" key="14">
    <source>
        <dbReference type="EMBL" id="SHF35064.1"/>
    </source>
</evidence>
<reference evidence="14 15" key="1">
    <citation type="submission" date="2016-11" db="EMBL/GenBank/DDBJ databases">
        <authorList>
            <person name="Jaros S."/>
            <person name="Januszkiewicz K."/>
            <person name="Wedrychowicz H."/>
        </authorList>
    </citation>
    <scope>NUCLEOTIDE SEQUENCE [LARGE SCALE GENOMIC DNA]</scope>
    <source>
        <strain evidence="14 15">DSM 26991</strain>
    </source>
</reference>
<proteinExistence type="inferred from homology"/>
<dbReference type="EMBL" id="FQTV01000007">
    <property type="protein sequence ID" value="SHF35064.1"/>
    <property type="molecule type" value="Genomic_DNA"/>
</dbReference>
<dbReference type="PANTHER" id="PTHR22993:SF9">
    <property type="entry name" value="FORMAMIDOPYRIMIDINE-DNA GLYCOSYLASE"/>
    <property type="match status" value="1"/>
</dbReference>
<dbReference type="InterPro" id="IPR010979">
    <property type="entry name" value="Ribosomal_uS13-like_H2TH"/>
</dbReference>
<dbReference type="SMART" id="SM01232">
    <property type="entry name" value="H2TH"/>
    <property type="match status" value="1"/>
</dbReference>
<keyword evidence="8" id="KW-0234">DNA repair</keyword>
<accession>A0A1M5AXR3</accession>
<keyword evidence="3" id="KW-0227">DNA damage</keyword>
<evidence type="ECO:0000256" key="6">
    <source>
        <dbReference type="ARBA" id="ARBA00022833"/>
    </source>
</evidence>
<dbReference type="PROSITE" id="PS51066">
    <property type="entry name" value="ZF_FPG_2"/>
    <property type="match status" value="1"/>
</dbReference>
<dbReference type="RefSeq" id="WP_073401174.1">
    <property type="nucleotide sequence ID" value="NZ_FQTV01000007.1"/>
</dbReference>
<evidence type="ECO:0000256" key="12">
    <source>
        <dbReference type="PROSITE-ProRule" id="PRU00391"/>
    </source>
</evidence>
<dbReference type="GO" id="GO:0008270">
    <property type="term" value="F:zinc ion binding"/>
    <property type="evidence" value="ECO:0007669"/>
    <property type="project" value="UniProtKB-KW"/>
</dbReference>
<dbReference type="GO" id="GO:0006284">
    <property type="term" value="P:base-excision repair"/>
    <property type="evidence" value="ECO:0007669"/>
    <property type="project" value="InterPro"/>
</dbReference>
<dbReference type="SUPFAM" id="SSF57716">
    <property type="entry name" value="Glucocorticoid receptor-like (DNA-binding domain)"/>
    <property type="match status" value="1"/>
</dbReference>
<dbReference type="InterPro" id="IPR015886">
    <property type="entry name" value="H2TH_FPG"/>
</dbReference>
<evidence type="ECO:0000256" key="2">
    <source>
        <dbReference type="ARBA" id="ARBA00022723"/>
    </source>
</evidence>
<dbReference type="Proteomes" id="UP000184509">
    <property type="component" value="Unassembled WGS sequence"/>
</dbReference>
<keyword evidence="5" id="KW-0378">Hydrolase</keyword>
<dbReference type="SUPFAM" id="SSF81624">
    <property type="entry name" value="N-terminal domain of MutM-like DNA repair proteins"/>
    <property type="match status" value="1"/>
</dbReference>
<keyword evidence="9" id="KW-0456">Lyase</keyword>
<dbReference type="Pfam" id="PF06831">
    <property type="entry name" value="H2TH"/>
    <property type="match status" value="1"/>
</dbReference>
<evidence type="ECO:0000256" key="7">
    <source>
        <dbReference type="ARBA" id="ARBA00023125"/>
    </source>
</evidence>
<keyword evidence="11" id="KW-0326">Glycosidase</keyword>
<dbReference type="SUPFAM" id="SSF46946">
    <property type="entry name" value="S13-like H2TH domain"/>
    <property type="match status" value="1"/>
</dbReference>
<sequence length="275" mass="30380">MIEIPESIVLCRQLNNTIKGKVITDVVAGFSPHKFAFFLGDPQNYPSLLIGKKVIDSNPRGGLVEISTEKTRIVFGDGANLRYFGSGSKIPDKHQLLIEFDDNSFLAVTVQMYGGLWAFQVGAFDNPYYLVAVEKPSVLSDAFSKDYFMNLISDENLQKKSAKALLATEQRIPGLGNGVLQDILYNAGIHPKKKVQELNIQEKEMLYNVIKNTISEICELGGRDVETDLFGNAGGYKTKLSKNTSGKPCSKCGSIIIKENYLGGSIYYCKECQPL</sequence>
<evidence type="ECO:0000256" key="3">
    <source>
        <dbReference type="ARBA" id="ARBA00022763"/>
    </source>
</evidence>
<evidence type="ECO:0000256" key="4">
    <source>
        <dbReference type="ARBA" id="ARBA00022771"/>
    </source>
</evidence>
<keyword evidence="2" id="KW-0479">Metal-binding</keyword>
<evidence type="ECO:0000256" key="11">
    <source>
        <dbReference type="ARBA" id="ARBA00023295"/>
    </source>
</evidence>
<evidence type="ECO:0000313" key="15">
    <source>
        <dbReference type="Proteomes" id="UP000184509"/>
    </source>
</evidence>
<dbReference type="STRING" id="1297750.SAMN05444405_107130"/>
<evidence type="ECO:0000256" key="8">
    <source>
        <dbReference type="ARBA" id="ARBA00023204"/>
    </source>
</evidence>
<evidence type="ECO:0000256" key="5">
    <source>
        <dbReference type="ARBA" id="ARBA00022801"/>
    </source>
</evidence>
<dbReference type="GO" id="GO:0016829">
    <property type="term" value="F:lyase activity"/>
    <property type="evidence" value="ECO:0007669"/>
    <property type="project" value="UniProtKB-KW"/>
</dbReference>
<dbReference type="PANTHER" id="PTHR22993">
    <property type="entry name" value="FORMAMIDOPYRIMIDINE-DNA GLYCOSYLASE"/>
    <property type="match status" value="1"/>
</dbReference>
<organism evidence="14 15">
    <name type="scientific">Bacteroides luti</name>
    <dbReference type="NCBI Taxonomy" id="1297750"/>
    <lineage>
        <taxon>Bacteria</taxon>
        <taxon>Pseudomonadati</taxon>
        <taxon>Bacteroidota</taxon>
        <taxon>Bacteroidia</taxon>
        <taxon>Bacteroidales</taxon>
        <taxon>Bacteroidaceae</taxon>
        <taxon>Bacteroides</taxon>
    </lineage>
</organism>
<gene>
    <name evidence="14" type="ORF">SAMN05444405_107130</name>
</gene>
<keyword evidence="15" id="KW-1185">Reference proteome</keyword>
<evidence type="ECO:0000259" key="13">
    <source>
        <dbReference type="PROSITE" id="PS51066"/>
    </source>
</evidence>
<dbReference type="InterPro" id="IPR035937">
    <property type="entry name" value="FPG_N"/>
</dbReference>
<evidence type="ECO:0000256" key="9">
    <source>
        <dbReference type="ARBA" id="ARBA00023239"/>
    </source>
</evidence>
<keyword evidence="7" id="KW-0238">DNA-binding</keyword>
<dbReference type="Gene3D" id="1.10.8.50">
    <property type="match status" value="1"/>
</dbReference>
<dbReference type="InterPro" id="IPR000214">
    <property type="entry name" value="Znf_DNA_glyclase/AP_lyase"/>
</dbReference>
<keyword evidence="10" id="KW-0511">Multifunctional enzyme</keyword>
<name>A0A1M5AXR3_9BACE</name>
<feature type="domain" description="FPG-type" evidence="13">
    <location>
        <begin position="240"/>
        <end position="274"/>
    </location>
</feature>
<comment type="similarity">
    <text evidence="1">Belongs to the FPG family.</text>
</comment>
<dbReference type="GO" id="GO:0003906">
    <property type="term" value="F:DNA-(apurinic or apyrimidinic site) endonuclease activity"/>
    <property type="evidence" value="ECO:0007669"/>
    <property type="project" value="InterPro"/>
</dbReference>
<protein>
    <submittedName>
        <fullName evidence="14">Formamidopyrimidine-DNA glycosylase</fullName>
    </submittedName>
</protein>
<keyword evidence="4 12" id="KW-0863">Zinc-finger</keyword>
<dbReference type="GO" id="GO:0003684">
    <property type="term" value="F:damaged DNA binding"/>
    <property type="evidence" value="ECO:0007669"/>
    <property type="project" value="InterPro"/>
</dbReference>
<dbReference type="CDD" id="cd08975">
    <property type="entry name" value="BaFpgNei_N_3"/>
    <property type="match status" value="1"/>
</dbReference>
<evidence type="ECO:0000256" key="10">
    <source>
        <dbReference type="ARBA" id="ARBA00023268"/>
    </source>
</evidence>
<dbReference type="GO" id="GO:0034039">
    <property type="term" value="F:8-oxo-7,8-dihydroguanine DNA N-glycosylase activity"/>
    <property type="evidence" value="ECO:0007669"/>
    <property type="project" value="TreeGrafter"/>
</dbReference>
<evidence type="ECO:0000256" key="1">
    <source>
        <dbReference type="ARBA" id="ARBA00009409"/>
    </source>
</evidence>
<keyword evidence="6" id="KW-0862">Zinc</keyword>
<dbReference type="AlphaFoldDB" id="A0A1M5AXR3"/>